<dbReference type="Pfam" id="PF00168">
    <property type="entry name" value="C2"/>
    <property type="match status" value="1"/>
</dbReference>
<evidence type="ECO:0000313" key="2">
    <source>
        <dbReference type="EMBL" id="GLI61340.1"/>
    </source>
</evidence>
<evidence type="ECO:0000313" key="3">
    <source>
        <dbReference type="Proteomes" id="UP001165090"/>
    </source>
</evidence>
<dbReference type="SMART" id="SM00239">
    <property type="entry name" value="C2"/>
    <property type="match status" value="1"/>
</dbReference>
<dbReference type="InterPro" id="IPR052981">
    <property type="entry name" value="Ingression_C2_domain"/>
</dbReference>
<dbReference type="InterPro" id="IPR035892">
    <property type="entry name" value="C2_domain_sf"/>
</dbReference>
<dbReference type="PANTHER" id="PTHR47052:SF3">
    <property type="entry name" value="INGRESSION PROTEIN 1"/>
    <property type="match status" value="1"/>
</dbReference>
<evidence type="ECO:0000259" key="1">
    <source>
        <dbReference type="PROSITE" id="PS50004"/>
    </source>
</evidence>
<comment type="caution">
    <text evidence="2">The sequence shown here is derived from an EMBL/GenBank/DDBJ whole genome shotgun (WGS) entry which is preliminary data.</text>
</comment>
<name>A0ABQ5RUY2_9CHLO</name>
<gene>
    <name evidence="2" type="ORF">VaNZ11_003701</name>
</gene>
<proteinExistence type="predicted"/>
<dbReference type="Gene3D" id="2.60.40.150">
    <property type="entry name" value="C2 domain"/>
    <property type="match status" value="1"/>
</dbReference>
<sequence length="260" mass="28371">MALDAGNLRVTLHYAKDIKDCDWFGRQDPYVRLRVGSQEKRSRVCRDGGRNPVWDETFEFTIINENTLEMTLMDEDTLKRDDLIGTCCVSLAKAREQGHDVVQAPVSSGKKIHKQRGFVQVTLSFVSNSKLRPSSQPALTHNYTHVPTYGYPAAAPVAATACVLPYAQNSVPYVCGYLPAPAPLYAPSPTGHYQAAPFQYSPSFGPMPPPPVQYQAAPPPAPGWPAPPPTYGVLPPAQSYYPPPPGPSYGGYYGGTPYRG</sequence>
<dbReference type="InterPro" id="IPR000008">
    <property type="entry name" value="C2_dom"/>
</dbReference>
<keyword evidence="3" id="KW-1185">Reference proteome</keyword>
<dbReference type="EMBL" id="BSDZ01000010">
    <property type="protein sequence ID" value="GLI61340.1"/>
    <property type="molecule type" value="Genomic_DNA"/>
</dbReference>
<dbReference type="CDD" id="cd00030">
    <property type="entry name" value="C2"/>
    <property type="match status" value="1"/>
</dbReference>
<dbReference type="PANTHER" id="PTHR47052">
    <property type="entry name" value="CONSERVED SERINE PROLINE-RICH PROTEIN (AFU_ORTHOLOGUE AFUA_2G01790)"/>
    <property type="match status" value="1"/>
</dbReference>
<feature type="domain" description="C2" evidence="1">
    <location>
        <begin position="1"/>
        <end position="106"/>
    </location>
</feature>
<protein>
    <recommendedName>
        <fullName evidence="1">C2 domain-containing protein</fullName>
    </recommendedName>
</protein>
<reference evidence="2 3" key="1">
    <citation type="journal article" date="2023" name="IScience">
        <title>Expanded male sex-determining region conserved during the evolution of homothallism in the green alga Volvox.</title>
        <authorList>
            <person name="Yamamoto K."/>
            <person name="Matsuzaki R."/>
            <person name="Mahakham W."/>
            <person name="Heman W."/>
            <person name="Sekimoto H."/>
            <person name="Kawachi M."/>
            <person name="Minakuchi Y."/>
            <person name="Toyoda A."/>
            <person name="Nozaki H."/>
        </authorList>
    </citation>
    <scope>NUCLEOTIDE SEQUENCE [LARGE SCALE GENOMIC DNA]</scope>
    <source>
        <strain evidence="2 3">NIES-4468</strain>
    </source>
</reference>
<dbReference type="PROSITE" id="PS50004">
    <property type="entry name" value="C2"/>
    <property type="match status" value="1"/>
</dbReference>
<dbReference type="Proteomes" id="UP001165090">
    <property type="component" value="Unassembled WGS sequence"/>
</dbReference>
<organism evidence="2 3">
    <name type="scientific">Volvox africanus</name>
    <dbReference type="NCBI Taxonomy" id="51714"/>
    <lineage>
        <taxon>Eukaryota</taxon>
        <taxon>Viridiplantae</taxon>
        <taxon>Chlorophyta</taxon>
        <taxon>core chlorophytes</taxon>
        <taxon>Chlorophyceae</taxon>
        <taxon>CS clade</taxon>
        <taxon>Chlamydomonadales</taxon>
        <taxon>Volvocaceae</taxon>
        <taxon>Volvox</taxon>
    </lineage>
</organism>
<accession>A0ABQ5RUY2</accession>
<dbReference type="SUPFAM" id="SSF49562">
    <property type="entry name" value="C2 domain (Calcium/lipid-binding domain, CaLB)"/>
    <property type="match status" value="1"/>
</dbReference>